<keyword evidence="2" id="KW-0238">DNA-binding</keyword>
<dbReference type="Pfam" id="PF25873">
    <property type="entry name" value="WHD_MalT"/>
    <property type="match status" value="1"/>
</dbReference>
<evidence type="ECO:0000259" key="4">
    <source>
        <dbReference type="PROSITE" id="PS50043"/>
    </source>
</evidence>
<evidence type="ECO:0000256" key="3">
    <source>
        <dbReference type="ARBA" id="ARBA00023163"/>
    </source>
</evidence>
<dbReference type="InterPro" id="IPR036388">
    <property type="entry name" value="WH-like_DNA-bd_sf"/>
</dbReference>
<keyword evidence="6" id="KW-1185">Reference proteome</keyword>
<dbReference type="SMART" id="SM00028">
    <property type="entry name" value="TPR"/>
    <property type="match status" value="2"/>
</dbReference>
<accession>A0AAQ1JPA1</accession>
<organism evidence="5 6">
    <name type="scientific">Halopseudomonas aestusnigri</name>
    <dbReference type="NCBI Taxonomy" id="857252"/>
    <lineage>
        <taxon>Bacteria</taxon>
        <taxon>Pseudomonadati</taxon>
        <taxon>Pseudomonadota</taxon>
        <taxon>Gammaproteobacteria</taxon>
        <taxon>Pseudomonadales</taxon>
        <taxon>Pseudomonadaceae</taxon>
        <taxon>Halopseudomonas</taxon>
    </lineage>
</organism>
<evidence type="ECO:0000313" key="5">
    <source>
        <dbReference type="EMBL" id="SEF91383.1"/>
    </source>
</evidence>
<dbReference type="SUPFAM" id="SSF46894">
    <property type="entry name" value="C-terminal effector domain of the bipartite response regulators"/>
    <property type="match status" value="1"/>
</dbReference>
<dbReference type="InterPro" id="IPR027417">
    <property type="entry name" value="P-loop_NTPase"/>
</dbReference>
<dbReference type="GO" id="GO:0006355">
    <property type="term" value="P:regulation of DNA-templated transcription"/>
    <property type="evidence" value="ECO:0007669"/>
    <property type="project" value="InterPro"/>
</dbReference>
<dbReference type="PROSITE" id="PS50043">
    <property type="entry name" value="HTH_LUXR_2"/>
    <property type="match status" value="1"/>
</dbReference>
<dbReference type="Proteomes" id="UP000243518">
    <property type="component" value="Unassembled WGS sequence"/>
</dbReference>
<dbReference type="PANTHER" id="PTHR44688">
    <property type="entry name" value="DNA-BINDING TRANSCRIPTIONAL ACTIVATOR DEVR_DOSR"/>
    <property type="match status" value="1"/>
</dbReference>
<proteinExistence type="predicted"/>
<dbReference type="SUPFAM" id="SSF52540">
    <property type="entry name" value="P-loop containing nucleoside triphosphate hydrolases"/>
    <property type="match status" value="1"/>
</dbReference>
<evidence type="ECO:0000256" key="2">
    <source>
        <dbReference type="ARBA" id="ARBA00023125"/>
    </source>
</evidence>
<evidence type="ECO:0000313" key="6">
    <source>
        <dbReference type="Proteomes" id="UP000243518"/>
    </source>
</evidence>
<protein>
    <submittedName>
        <fullName evidence="5">LuxR family transcriptional regulator, maltose regulon positive regulatory protein</fullName>
    </submittedName>
</protein>
<sequence length="893" mass="100447">MRASRIMATLFRVTGRSMTELQQSGNVITAQAVILNRARLRPPPLPKAMLERDALIQRLRGTGNRLTLLTSPLGYGKTTLMAACAINMDEDWGWLRCCSADNQPVVFLQHLAALFGLLPSSPEQEQTLGTALFNALEARSRPFTLFLDDLHLLRSPGTRRLLNDLIGFAAPQLRIVAASEGLPELEIAHLRRDQQLQLIGTSELSLDNTQIAQLAAIRGAQLDNDSIYQLRTSSEGWISGVLLALAARADNADAGEYIADYLSQSLLQGLPPKIQYFLQQTAVVSAFNPELAALLSGHEQPERTLRWLTRHDLFIQPNPDDLLTHRYHPALRSACLRHLQRRDSASLRALHLQAADWLLQHRCYGEAVYQLGRGGDYNRLLAEVEQHSFDLLREGKVDSIVDFLMDLPDRDTDHLTLAITEASTVIATNDIERARHCLLLLQRLVREAQVPADRPERLFQTIAFLRSRLAVLGGNYRHGLRLTDSSMRHWPQRTAASAVLLYNRASCLLALGDLDCAEQAAHEALEQLTQFAFRGYTHNLHLLLTQIDLARGDTLQADQRLVSMLQHDPAATSNTFYDLFLNIGQALVQMQQGKFEAARQQLAQAEAAALEVVHSAALPWVLHHQACLYDAWGQPEQAIKLWDESRRLAWQYRLYGIYRIAGAWRVRLAVRQQDEPIIAQWLDEWAWCEAHYGEALHYEERLARGWVLCHQGETRTAQALAHQLQEQASVKGNRLLALQVHLLNARIARNGHQQAEIYSALEQALQLSLGHRLGQLLQHEGTELRNELRKLLSPAFRRQQGLPDLPTSKQLPNPLQALLADADPQQTLIDPLTRREQDVLQRIARGQGNQQIAEGLNVSLSTVKTHINNLFRKLGAAERQQAIQIARTLNLPT</sequence>
<evidence type="ECO:0000256" key="1">
    <source>
        <dbReference type="ARBA" id="ARBA00023015"/>
    </source>
</evidence>
<dbReference type="PRINTS" id="PR00038">
    <property type="entry name" value="HTHLUXR"/>
</dbReference>
<dbReference type="InterPro" id="IPR016032">
    <property type="entry name" value="Sig_transdc_resp-reg_C-effctor"/>
</dbReference>
<name>A0AAQ1JPA1_9GAMM</name>
<dbReference type="InterPro" id="IPR019734">
    <property type="entry name" value="TPR_rpt"/>
</dbReference>
<dbReference type="InterPro" id="IPR011990">
    <property type="entry name" value="TPR-like_helical_dom_sf"/>
</dbReference>
<feature type="domain" description="HTH luxR-type" evidence="4">
    <location>
        <begin position="825"/>
        <end position="890"/>
    </location>
</feature>
<dbReference type="Gene3D" id="1.25.40.10">
    <property type="entry name" value="Tetratricopeptide repeat domain"/>
    <property type="match status" value="1"/>
</dbReference>
<dbReference type="Pfam" id="PF00196">
    <property type="entry name" value="GerE"/>
    <property type="match status" value="1"/>
</dbReference>
<dbReference type="Gene3D" id="1.10.10.10">
    <property type="entry name" value="Winged helix-like DNA-binding domain superfamily/Winged helix DNA-binding domain"/>
    <property type="match status" value="1"/>
</dbReference>
<dbReference type="Gene3D" id="3.40.50.300">
    <property type="entry name" value="P-loop containing nucleotide triphosphate hydrolases"/>
    <property type="match status" value="1"/>
</dbReference>
<dbReference type="PANTHER" id="PTHR44688:SF16">
    <property type="entry name" value="DNA-BINDING TRANSCRIPTIONAL ACTIVATOR DEVR_DOSR"/>
    <property type="match status" value="1"/>
</dbReference>
<dbReference type="InterPro" id="IPR000792">
    <property type="entry name" value="Tscrpt_reg_LuxR_C"/>
</dbReference>
<keyword evidence="1" id="KW-0805">Transcription regulation</keyword>
<dbReference type="InterPro" id="IPR059106">
    <property type="entry name" value="WHD_MalT"/>
</dbReference>
<reference evidence="5 6" key="1">
    <citation type="submission" date="2016-10" db="EMBL/GenBank/DDBJ databases">
        <authorList>
            <person name="Varghese N."/>
            <person name="Submissions S."/>
        </authorList>
    </citation>
    <scope>NUCLEOTIDE SEQUENCE [LARGE SCALE GENOMIC DNA]</scope>
    <source>
        <strain evidence="5 6">CECT 8317</strain>
    </source>
</reference>
<dbReference type="AlphaFoldDB" id="A0AAQ1JPA1"/>
<dbReference type="GO" id="GO:0003677">
    <property type="term" value="F:DNA binding"/>
    <property type="evidence" value="ECO:0007669"/>
    <property type="project" value="UniProtKB-KW"/>
</dbReference>
<dbReference type="SMART" id="SM00421">
    <property type="entry name" value="HTH_LUXR"/>
    <property type="match status" value="1"/>
</dbReference>
<dbReference type="EMBL" id="FNVE01000002">
    <property type="protein sequence ID" value="SEF91383.1"/>
    <property type="molecule type" value="Genomic_DNA"/>
</dbReference>
<gene>
    <name evidence="5" type="ORF">SAMN05216586_102278</name>
</gene>
<comment type="caution">
    <text evidence="5">The sequence shown here is derived from an EMBL/GenBank/DDBJ whole genome shotgun (WGS) entry which is preliminary data.</text>
</comment>
<dbReference type="PROSITE" id="PS00622">
    <property type="entry name" value="HTH_LUXR_1"/>
    <property type="match status" value="1"/>
</dbReference>
<dbReference type="SUPFAM" id="SSF48452">
    <property type="entry name" value="TPR-like"/>
    <property type="match status" value="1"/>
</dbReference>
<keyword evidence="3" id="KW-0804">Transcription</keyword>
<dbReference type="CDD" id="cd06170">
    <property type="entry name" value="LuxR_C_like"/>
    <property type="match status" value="1"/>
</dbReference>